<sequence>MKLMKTRKILTILSVGVLGATLTACQNTNKKTKVTSAPKTSKISVKKNIPHKSNKPGNLSPNGLTARQNASVITVYGSEKYGKDWTKTLKKAEESNLDISFHSRDDFSGIDKGEGYVYQVAPKGKSSDTYYTLDGNGSSQDIYFYQGNHYLGSATIKDIVTYLNKLNRDDVVNKLAGRAKIGNQEADSGTDDSDSSSHKNGKSNIPGDAGEFTMPSNMQGTWYGYYGDSLEEITIGAHTLKNEGGTYQLHKQSKDYDAKYSESVFKQTEHILRTVSYKNPNYDFDGIGTQGWVQPTGGTDVYAPHTEAGQAVIVNYNTSGGFRSLLWKSPELAKKNKNTHFSDLKQLGAYINDSDDDDSDD</sequence>
<accession>A0ABR5PNB5</accession>
<feature type="chain" id="PRO_5046028576" description="DUF4767 domain-containing protein" evidence="2">
    <location>
        <begin position="27"/>
        <end position="361"/>
    </location>
</feature>
<dbReference type="Proteomes" id="UP000051735">
    <property type="component" value="Unassembled WGS sequence"/>
</dbReference>
<name>A0ABR5PNB5_9LACO</name>
<evidence type="ECO:0000256" key="1">
    <source>
        <dbReference type="SAM" id="MobiDB-lite"/>
    </source>
</evidence>
<dbReference type="PROSITE" id="PS51257">
    <property type="entry name" value="PROKAR_LIPOPROTEIN"/>
    <property type="match status" value="1"/>
</dbReference>
<evidence type="ECO:0000313" key="4">
    <source>
        <dbReference type="Proteomes" id="UP000051735"/>
    </source>
</evidence>
<feature type="signal peptide" evidence="2">
    <location>
        <begin position="1"/>
        <end position="26"/>
    </location>
</feature>
<evidence type="ECO:0000256" key="2">
    <source>
        <dbReference type="SAM" id="SignalP"/>
    </source>
</evidence>
<proteinExistence type="predicted"/>
<keyword evidence="4" id="KW-1185">Reference proteome</keyword>
<dbReference type="EMBL" id="AZGN01000052">
    <property type="protein sequence ID" value="KRM31698.1"/>
    <property type="molecule type" value="Genomic_DNA"/>
</dbReference>
<keyword evidence="2" id="KW-0732">Signal</keyword>
<organism evidence="3 4">
    <name type="scientific">Lactobacillus intestinalis DSM 6629</name>
    <dbReference type="NCBI Taxonomy" id="1423761"/>
    <lineage>
        <taxon>Bacteria</taxon>
        <taxon>Bacillati</taxon>
        <taxon>Bacillota</taxon>
        <taxon>Bacilli</taxon>
        <taxon>Lactobacillales</taxon>
        <taxon>Lactobacillaceae</taxon>
        <taxon>Lactobacillus</taxon>
    </lineage>
</organism>
<evidence type="ECO:0008006" key="5">
    <source>
        <dbReference type="Google" id="ProtNLM"/>
    </source>
</evidence>
<comment type="caution">
    <text evidence="3">The sequence shown here is derived from an EMBL/GenBank/DDBJ whole genome shotgun (WGS) entry which is preliminary data.</text>
</comment>
<gene>
    <name evidence="3" type="ORF">FC44_GL000395</name>
</gene>
<evidence type="ECO:0000313" key="3">
    <source>
        <dbReference type="EMBL" id="KRM31698.1"/>
    </source>
</evidence>
<protein>
    <recommendedName>
        <fullName evidence="5">DUF4767 domain-containing protein</fullName>
    </recommendedName>
</protein>
<reference evidence="3 4" key="1">
    <citation type="journal article" date="2015" name="Genome Announc.">
        <title>Expanding the biotechnology potential of lactobacilli through comparative genomics of 213 strains and associated genera.</title>
        <authorList>
            <person name="Sun Z."/>
            <person name="Harris H.M."/>
            <person name="McCann A."/>
            <person name="Guo C."/>
            <person name="Argimon S."/>
            <person name="Zhang W."/>
            <person name="Yang X."/>
            <person name="Jeffery I.B."/>
            <person name="Cooney J.C."/>
            <person name="Kagawa T.F."/>
            <person name="Liu W."/>
            <person name="Song Y."/>
            <person name="Salvetti E."/>
            <person name="Wrobel A."/>
            <person name="Rasinkangas P."/>
            <person name="Parkhill J."/>
            <person name="Rea M.C."/>
            <person name="O'Sullivan O."/>
            <person name="Ritari J."/>
            <person name="Douillard F.P."/>
            <person name="Paul Ross R."/>
            <person name="Yang R."/>
            <person name="Briner A.E."/>
            <person name="Felis G.E."/>
            <person name="de Vos W.M."/>
            <person name="Barrangou R."/>
            <person name="Klaenhammer T.R."/>
            <person name="Caufield P.W."/>
            <person name="Cui Y."/>
            <person name="Zhang H."/>
            <person name="O'Toole P.W."/>
        </authorList>
    </citation>
    <scope>NUCLEOTIDE SEQUENCE [LARGE SCALE GENOMIC DNA]</scope>
    <source>
        <strain evidence="3 4">DSM 6629</strain>
    </source>
</reference>
<feature type="region of interest" description="Disordered" evidence="1">
    <location>
        <begin position="182"/>
        <end position="214"/>
    </location>
</feature>